<accession>A0A843WFU8</accession>
<dbReference type="AlphaFoldDB" id="A0A843WFU8"/>
<evidence type="ECO:0000313" key="1">
    <source>
        <dbReference type="EMBL" id="MQM05618.1"/>
    </source>
</evidence>
<sequence>MGDERLCVTILNWGLISDSDNQAERYAHLSEGVSVCDRIGSLRPRSRRGENNMKWVTISAMFVHPYLRPGEEFSRRVEHNFRSS</sequence>
<protein>
    <submittedName>
        <fullName evidence="1">Uncharacterized protein</fullName>
    </submittedName>
</protein>
<comment type="caution">
    <text evidence="1">The sequence shown here is derived from an EMBL/GenBank/DDBJ whole genome shotgun (WGS) entry which is preliminary data.</text>
</comment>
<proteinExistence type="predicted"/>
<organism evidence="1 2">
    <name type="scientific">Colocasia esculenta</name>
    <name type="common">Wild taro</name>
    <name type="synonym">Arum esculentum</name>
    <dbReference type="NCBI Taxonomy" id="4460"/>
    <lineage>
        <taxon>Eukaryota</taxon>
        <taxon>Viridiplantae</taxon>
        <taxon>Streptophyta</taxon>
        <taxon>Embryophyta</taxon>
        <taxon>Tracheophyta</taxon>
        <taxon>Spermatophyta</taxon>
        <taxon>Magnoliopsida</taxon>
        <taxon>Liliopsida</taxon>
        <taxon>Araceae</taxon>
        <taxon>Aroideae</taxon>
        <taxon>Colocasieae</taxon>
        <taxon>Colocasia</taxon>
    </lineage>
</organism>
<name>A0A843WFU8_COLES</name>
<gene>
    <name evidence="1" type="ORF">Taro_038428</name>
</gene>
<reference evidence="1" key="1">
    <citation type="submission" date="2017-07" db="EMBL/GenBank/DDBJ databases">
        <title>Taro Niue Genome Assembly and Annotation.</title>
        <authorList>
            <person name="Atibalentja N."/>
            <person name="Keating K."/>
            <person name="Fields C.J."/>
        </authorList>
    </citation>
    <scope>NUCLEOTIDE SEQUENCE</scope>
    <source>
        <strain evidence="1">Niue_2</strain>
        <tissue evidence="1">Leaf</tissue>
    </source>
</reference>
<dbReference type="EMBL" id="NMUH01003446">
    <property type="protein sequence ID" value="MQM05618.1"/>
    <property type="molecule type" value="Genomic_DNA"/>
</dbReference>
<evidence type="ECO:0000313" key="2">
    <source>
        <dbReference type="Proteomes" id="UP000652761"/>
    </source>
</evidence>
<dbReference type="Proteomes" id="UP000652761">
    <property type="component" value="Unassembled WGS sequence"/>
</dbReference>
<keyword evidence="2" id="KW-1185">Reference proteome</keyword>